<evidence type="ECO:0000256" key="6">
    <source>
        <dbReference type="ARBA" id="ARBA00023304"/>
    </source>
</evidence>
<dbReference type="EMBL" id="QZKU01000088">
    <property type="protein sequence ID" value="RJP19540.1"/>
    <property type="molecule type" value="Genomic_DNA"/>
</dbReference>
<dbReference type="EC" id="2.3.3.21" evidence="8"/>
<evidence type="ECO:0000313" key="11">
    <source>
        <dbReference type="Proteomes" id="UP000265882"/>
    </source>
</evidence>
<evidence type="ECO:0000256" key="1">
    <source>
        <dbReference type="ARBA" id="ARBA00004743"/>
    </source>
</evidence>
<dbReference type="Gene3D" id="3.30.160.270">
    <property type="match status" value="1"/>
</dbReference>
<dbReference type="Proteomes" id="UP000265882">
    <property type="component" value="Unassembled WGS sequence"/>
</dbReference>
<comment type="caution">
    <text evidence="10">The sequence shown here is derived from an EMBL/GenBank/DDBJ whole genome shotgun (WGS) entry which is preliminary data.</text>
</comment>
<dbReference type="Gene3D" id="1.10.238.260">
    <property type="match status" value="1"/>
</dbReference>
<organism evidence="10 11">
    <name type="scientific">Abyssobacteria bacterium (strain SURF_5)</name>
    <dbReference type="NCBI Taxonomy" id="2093360"/>
    <lineage>
        <taxon>Bacteria</taxon>
        <taxon>Pseudomonadati</taxon>
        <taxon>Candidatus Hydrogenedentota</taxon>
        <taxon>Candidatus Abyssobacteria</taxon>
    </lineage>
</organism>
<evidence type="ECO:0000256" key="2">
    <source>
        <dbReference type="ARBA" id="ARBA00006154"/>
    </source>
</evidence>
<keyword evidence="3" id="KW-0028">Amino-acid biosynthesis</keyword>
<keyword evidence="4" id="KW-0412">Isoleucine biosynthesis</keyword>
<dbReference type="InterPro" id="IPR000891">
    <property type="entry name" value="PYR_CT"/>
</dbReference>
<keyword evidence="5" id="KW-0808">Transferase</keyword>
<sequence length="531" mass="58699">MKVELYDTTLRDGAQGERITFSSEDQLLIAQLLDNLGIDYIEGGQPASNPKAVHFFKQVKQLNLKNARPVAFGGTCHPRRRVQEDESLRKLLDAGTRQITIVGKSWDFHVHKVLGVSLNKNLSLIDETIRFLISHGREVFFDAEHFFDGCKENPNYALSVLKAAEKAGAARIILCDTNGGSMLDEVSRAIDAAKKAVSVPLGIHVHNDSGLATANTLLAVQKGISQIQGTINGYGERCGNADLCIIIPNLCLKMGIPVVAKTRLQTLREVSHYVSELANITPRTNQPYVGYSAFAHKGGWHADAVGKDPRTCEHVPPESVGNHRRILVSEVAGKGSLASKANSIGIKLKAKDALTQQVVQRLKELEQAGYQFEGADASLELLMHKTRGTRKNYFRHAGFRVIVEKREDNQLTSEATIKVIVDGKGEQHTAAEGNGPVNALDNALRKALEPFYGQVREMHLSDFKVRILDAKAGTQAKTRVLIESRDKEDTWNTVGVDENIIEASWQALVDSIEYKLMKDERAKKKSRRKDK</sequence>
<dbReference type="NCBIfam" id="TIGR00977">
    <property type="entry name" value="citramal_synth"/>
    <property type="match status" value="1"/>
</dbReference>
<dbReference type="PROSITE" id="PS50991">
    <property type="entry name" value="PYR_CT"/>
    <property type="match status" value="1"/>
</dbReference>
<dbReference type="Gene3D" id="3.20.20.70">
    <property type="entry name" value="Aldolase class I"/>
    <property type="match status" value="1"/>
</dbReference>
<comment type="catalytic activity">
    <reaction evidence="7">
        <text>pyruvate + acetyl-CoA + H2O = (3R)-citramalate + CoA + H(+)</text>
        <dbReference type="Rhea" id="RHEA:19045"/>
        <dbReference type="ChEBI" id="CHEBI:15361"/>
        <dbReference type="ChEBI" id="CHEBI:15377"/>
        <dbReference type="ChEBI" id="CHEBI:15378"/>
        <dbReference type="ChEBI" id="CHEBI:30934"/>
        <dbReference type="ChEBI" id="CHEBI:57287"/>
        <dbReference type="ChEBI" id="CHEBI:57288"/>
        <dbReference type="EC" id="2.3.3.21"/>
    </reaction>
</comment>
<dbReference type="Pfam" id="PF08502">
    <property type="entry name" value="LeuA_dimer"/>
    <property type="match status" value="1"/>
</dbReference>
<dbReference type="InterPro" id="IPR013709">
    <property type="entry name" value="2-isopropylmalate_synth_dimer"/>
</dbReference>
<dbReference type="InterPro" id="IPR036230">
    <property type="entry name" value="LeuA_allosteric_dom_sf"/>
</dbReference>
<name>A0A3A4NR47_ABYX5</name>
<gene>
    <name evidence="10" type="ORF">C4520_12710</name>
</gene>
<evidence type="ECO:0000259" key="9">
    <source>
        <dbReference type="PROSITE" id="PS50991"/>
    </source>
</evidence>
<evidence type="ECO:0000256" key="3">
    <source>
        <dbReference type="ARBA" id="ARBA00022605"/>
    </source>
</evidence>
<accession>A0A3A4NR47</accession>
<dbReference type="InterPro" id="IPR054691">
    <property type="entry name" value="LeuA/HCS_post-cat"/>
</dbReference>
<dbReference type="GO" id="GO:0043714">
    <property type="term" value="F:(R)-citramalate synthase activity"/>
    <property type="evidence" value="ECO:0007669"/>
    <property type="project" value="UniProtKB-UniRule"/>
</dbReference>
<dbReference type="Pfam" id="PF00682">
    <property type="entry name" value="HMGL-like"/>
    <property type="match status" value="1"/>
</dbReference>
<dbReference type="InterPro" id="IPR005675">
    <property type="entry name" value="Citramal_synthase"/>
</dbReference>
<evidence type="ECO:0000256" key="4">
    <source>
        <dbReference type="ARBA" id="ARBA00022624"/>
    </source>
</evidence>
<evidence type="ECO:0000256" key="8">
    <source>
        <dbReference type="NCBIfam" id="TIGR00977"/>
    </source>
</evidence>
<dbReference type="GO" id="GO:0009097">
    <property type="term" value="P:isoleucine biosynthetic process"/>
    <property type="evidence" value="ECO:0007669"/>
    <property type="project" value="UniProtKB-UniRule"/>
</dbReference>
<keyword evidence="6" id="KW-0100">Branched-chain amino acid biosynthesis</keyword>
<protein>
    <recommendedName>
        <fullName evidence="8">Citramalate synthase</fullName>
        <ecNumber evidence="8">2.3.3.21</ecNumber>
    </recommendedName>
</protein>
<evidence type="ECO:0000256" key="7">
    <source>
        <dbReference type="ARBA" id="ARBA00048263"/>
    </source>
</evidence>
<dbReference type="AlphaFoldDB" id="A0A3A4NR47"/>
<dbReference type="SUPFAM" id="SSF110921">
    <property type="entry name" value="2-isopropylmalate synthase LeuA, allosteric (dimerisation) domain"/>
    <property type="match status" value="1"/>
</dbReference>
<evidence type="ECO:0000313" key="10">
    <source>
        <dbReference type="EMBL" id="RJP19540.1"/>
    </source>
</evidence>
<dbReference type="GO" id="GO:0003852">
    <property type="term" value="F:2-isopropylmalate synthase activity"/>
    <property type="evidence" value="ECO:0007669"/>
    <property type="project" value="InterPro"/>
</dbReference>
<comment type="similarity">
    <text evidence="2">Belongs to the alpha-IPM synthase/homocitrate synthase family.</text>
</comment>
<dbReference type="InterPro" id="IPR002034">
    <property type="entry name" value="AIPM/Hcit_synth_CS"/>
</dbReference>
<dbReference type="CDD" id="cd07941">
    <property type="entry name" value="DRE_TIM_LeuA3"/>
    <property type="match status" value="1"/>
</dbReference>
<dbReference type="SUPFAM" id="SSF51569">
    <property type="entry name" value="Aldolase"/>
    <property type="match status" value="1"/>
</dbReference>
<dbReference type="InterPro" id="IPR013785">
    <property type="entry name" value="Aldolase_TIM"/>
</dbReference>
<dbReference type="PROSITE" id="PS00816">
    <property type="entry name" value="AIPM_HOMOCIT_SYNTH_2"/>
    <property type="match status" value="1"/>
</dbReference>
<evidence type="ECO:0000256" key="5">
    <source>
        <dbReference type="ARBA" id="ARBA00022679"/>
    </source>
</evidence>
<dbReference type="SMART" id="SM00917">
    <property type="entry name" value="LeuA_dimer"/>
    <property type="match status" value="1"/>
</dbReference>
<dbReference type="Pfam" id="PF22617">
    <property type="entry name" value="HCS_D2"/>
    <property type="match status" value="1"/>
</dbReference>
<dbReference type="PANTHER" id="PTHR43538:SF1">
    <property type="entry name" value="(R)-CITRAMALATE SYNTHASE"/>
    <property type="match status" value="1"/>
</dbReference>
<reference evidence="10 11" key="1">
    <citation type="journal article" date="2017" name="ISME J.">
        <title>Energy and carbon metabolisms in a deep terrestrial subsurface fluid microbial community.</title>
        <authorList>
            <person name="Momper L."/>
            <person name="Jungbluth S.P."/>
            <person name="Lee M.D."/>
            <person name="Amend J.P."/>
        </authorList>
    </citation>
    <scope>NUCLEOTIDE SEQUENCE [LARGE SCALE GENOMIC DNA]</scope>
    <source>
        <strain evidence="10">SURF_5</strain>
    </source>
</reference>
<dbReference type="UniPathway" id="UPA00047">
    <property type="reaction ID" value="UER00066"/>
</dbReference>
<dbReference type="PANTHER" id="PTHR43538">
    <property type="entry name" value="ALPHA-IPM SYNTHASE/HOMOCITRATE SYNTHASE"/>
    <property type="match status" value="1"/>
</dbReference>
<feature type="domain" description="Pyruvate carboxyltransferase" evidence="9">
    <location>
        <begin position="3"/>
        <end position="268"/>
    </location>
</feature>
<proteinExistence type="inferred from homology"/>
<comment type="pathway">
    <text evidence="1">Amino-acid biosynthesis; L-isoleucine biosynthesis; 2-oxobutanoate from pyruvate: step 1/3.</text>
</comment>
<dbReference type="GO" id="GO:0009098">
    <property type="term" value="P:L-leucine biosynthetic process"/>
    <property type="evidence" value="ECO:0007669"/>
    <property type="project" value="InterPro"/>
</dbReference>